<dbReference type="EMBL" id="WTPX01000186">
    <property type="protein sequence ID" value="NNJ27700.1"/>
    <property type="molecule type" value="Genomic_DNA"/>
</dbReference>
<organism evidence="2 3">
    <name type="scientific">Alienimonas chondri</name>
    <dbReference type="NCBI Taxonomy" id="2681879"/>
    <lineage>
        <taxon>Bacteria</taxon>
        <taxon>Pseudomonadati</taxon>
        <taxon>Planctomycetota</taxon>
        <taxon>Planctomycetia</taxon>
        <taxon>Planctomycetales</taxon>
        <taxon>Planctomycetaceae</taxon>
        <taxon>Alienimonas</taxon>
    </lineage>
</organism>
<protein>
    <recommendedName>
        <fullName evidence="1">NADP-dependent oxidoreductase domain-containing protein</fullName>
    </recommendedName>
</protein>
<evidence type="ECO:0000259" key="1">
    <source>
        <dbReference type="Pfam" id="PF00248"/>
    </source>
</evidence>
<dbReference type="Gene3D" id="3.20.20.100">
    <property type="entry name" value="NADP-dependent oxidoreductase domain"/>
    <property type="match status" value="1"/>
</dbReference>
<dbReference type="Proteomes" id="UP000609651">
    <property type="component" value="Unassembled WGS sequence"/>
</dbReference>
<proteinExistence type="predicted"/>
<comment type="caution">
    <text evidence="2">The sequence shown here is derived from an EMBL/GenBank/DDBJ whole genome shotgun (WGS) entry which is preliminary data.</text>
</comment>
<reference evidence="2 3" key="1">
    <citation type="journal article" date="2020" name="Syst. Appl. Microbiol.">
        <title>Alienimonas chondri sp. nov., a novel planctomycete isolated from the biofilm of the red alga Chondrus crispus.</title>
        <authorList>
            <person name="Vitorino I."/>
            <person name="Albuquerque L."/>
            <person name="Wiegand S."/>
            <person name="Kallscheuer N."/>
            <person name="da Costa M.S."/>
            <person name="Lobo-da-Cunha A."/>
            <person name="Jogler C."/>
            <person name="Lage O.M."/>
        </authorList>
    </citation>
    <scope>NUCLEOTIDE SEQUENCE [LARGE SCALE GENOMIC DNA]</scope>
    <source>
        <strain evidence="2 3">LzC2</strain>
    </source>
</reference>
<dbReference type="RefSeq" id="WP_171189605.1">
    <property type="nucleotide sequence ID" value="NZ_WTPX01000186.1"/>
</dbReference>
<gene>
    <name evidence="2" type="ORF">LzC2_38080</name>
</gene>
<evidence type="ECO:0000313" key="3">
    <source>
        <dbReference type="Proteomes" id="UP000609651"/>
    </source>
</evidence>
<feature type="domain" description="NADP-dependent oxidoreductase" evidence="1">
    <location>
        <begin position="39"/>
        <end position="217"/>
    </location>
</feature>
<dbReference type="PANTHER" id="PTHR42686:SF1">
    <property type="entry name" value="GH17980P-RELATED"/>
    <property type="match status" value="1"/>
</dbReference>
<dbReference type="InterPro" id="IPR020471">
    <property type="entry name" value="AKR"/>
</dbReference>
<dbReference type="CDD" id="cd19095">
    <property type="entry name" value="AKR_PA4992-like"/>
    <property type="match status" value="1"/>
</dbReference>
<dbReference type="PANTHER" id="PTHR42686">
    <property type="entry name" value="GH17980P-RELATED"/>
    <property type="match status" value="1"/>
</dbReference>
<evidence type="ECO:0000313" key="2">
    <source>
        <dbReference type="EMBL" id="NNJ27700.1"/>
    </source>
</evidence>
<name>A0ABX1VI08_9PLAN</name>
<dbReference type="InterPro" id="IPR036812">
    <property type="entry name" value="NAD(P)_OxRdtase_dom_sf"/>
</dbReference>
<sequence>MNARPLGRTGQSVSPVSFGAFKIGRNRGIKYPTPYPLPTDAEADQLLNAALDAGVTLIDTAPAYGVSEARIGRFVAHRRSEYTLCTKVGERWGLTPSGETASRYDYSRTAIYSSVVKSLRTLKTDAVDLLLIHSDGRDAYIQNETDAVATLLDLKRRGVCRAVGLSGKTPTGCAQALNWADVVMVEYHADDTSHAAVMAEADRRGVGVLVKKALAAGRHDPAEAVRFGLDGPGVSSLVIGTASAANLRANVAAAEQYEPTAAPVRAAA</sequence>
<dbReference type="SUPFAM" id="SSF51430">
    <property type="entry name" value="NAD(P)-linked oxidoreductase"/>
    <property type="match status" value="1"/>
</dbReference>
<dbReference type="Pfam" id="PF00248">
    <property type="entry name" value="Aldo_ket_red"/>
    <property type="match status" value="1"/>
</dbReference>
<dbReference type="InterPro" id="IPR023210">
    <property type="entry name" value="NADP_OxRdtase_dom"/>
</dbReference>
<accession>A0ABX1VI08</accession>
<keyword evidence="3" id="KW-1185">Reference proteome</keyword>